<gene>
    <name evidence="2" type="ORF">GP486_005609</name>
</gene>
<protein>
    <recommendedName>
        <fullName evidence="1">Aminoglycoside phosphotransferase domain-containing protein</fullName>
    </recommendedName>
</protein>
<feature type="domain" description="Aminoglycoside phosphotransferase" evidence="1">
    <location>
        <begin position="25"/>
        <end position="244"/>
    </location>
</feature>
<comment type="caution">
    <text evidence="2">The sequence shown here is derived from an EMBL/GenBank/DDBJ whole genome shotgun (WGS) entry which is preliminary data.</text>
</comment>
<name>A0A9P8RLX9_9PEZI</name>
<dbReference type="Gene3D" id="3.90.1200.10">
    <property type="match status" value="1"/>
</dbReference>
<evidence type="ECO:0000313" key="3">
    <source>
        <dbReference type="Proteomes" id="UP000750711"/>
    </source>
</evidence>
<dbReference type="Proteomes" id="UP000750711">
    <property type="component" value="Unassembled WGS sequence"/>
</dbReference>
<sequence length="345" mass="38337">MDSSAVQKILWHAVPSPSGATLSSIKDLTAGSLHTLFLLNMADGSRLVLKLAPPQNIRLLRHEQEELETEARVLQALGAQTQIPVPRVLKYDADSTELGAPYILMEYVPGMPLKELHPCLDASDKYYVDRQLGRLFYYINAIPQLLPSFGPLVKVTSGAGFPTWGEAFLSLVEAVLRDAEDLVVLLPYEQIRKEMGRLSPVLNDVRDPKLVIMNKGYSNILLDLRTKKVTAILDYGRALLGDPMLSDIFATASPAFFEGFGSYLSGIGRERTRQLLCVLDSFLPYSPILVNMPANHLPDTDRYACYRATVAVVTTYYRPDRASTPELEARRQLLEALSLLSAEKV</sequence>
<reference evidence="2" key="1">
    <citation type="submission" date="2021-03" db="EMBL/GenBank/DDBJ databases">
        <title>Comparative genomics and phylogenomic investigation of the class Geoglossomycetes provide insights into ecological specialization and systematics.</title>
        <authorList>
            <person name="Melie T."/>
            <person name="Pirro S."/>
            <person name="Miller A.N."/>
            <person name="Quandt A."/>
        </authorList>
    </citation>
    <scope>NUCLEOTIDE SEQUENCE</scope>
    <source>
        <strain evidence="2">CAQ_001_2017</strain>
    </source>
</reference>
<dbReference type="InterPro" id="IPR051678">
    <property type="entry name" value="AGP_Transferase"/>
</dbReference>
<dbReference type="Pfam" id="PF01636">
    <property type="entry name" value="APH"/>
    <property type="match status" value="1"/>
</dbReference>
<dbReference type="InterPro" id="IPR002575">
    <property type="entry name" value="Aminoglycoside_PTrfase"/>
</dbReference>
<organism evidence="2 3">
    <name type="scientific">Trichoglossum hirsutum</name>
    <dbReference type="NCBI Taxonomy" id="265104"/>
    <lineage>
        <taxon>Eukaryota</taxon>
        <taxon>Fungi</taxon>
        <taxon>Dikarya</taxon>
        <taxon>Ascomycota</taxon>
        <taxon>Pezizomycotina</taxon>
        <taxon>Geoglossomycetes</taxon>
        <taxon>Geoglossales</taxon>
        <taxon>Geoglossaceae</taxon>
        <taxon>Trichoglossum</taxon>
    </lineage>
</organism>
<dbReference type="AlphaFoldDB" id="A0A9P8RLX9"/>
<dbReference type="InterPro" id="IPR011009">
    <property type="entry name" value="Kinase-like_dom_sf"/>
</dbReference>
<evidence type="ECO:0000313" key="2">
    <source>
        <dbReference type="EMBL" id="KAH0556490.1"/>
    </source>
</evidence>
<dbReference type="Gene3D" id="3.30.200.20">
    <property type="entry name" value="Phosphorylase Kinase, domain 1"/>
    <property type="match status" value="1"/>
</dbReference>
<keyword evidence="3" id="KW-1185">Reference proteome</keyword>
<dbReference type="EMBL" id="JAGHQM010001081">
    <property type="protein sequence ID" value="KAH0556490.1"/>
    <property type="molecule type" value="Genomic_DNA"/>
</dbReference>
<accession>A0A9P8RLX9</accession>
<evidence type="ECO:0000259" key="1">
    <source>
        <dbReference type="Pfam" id="PF01636"/>
    </source>
</evidence>
<dbReference type="PANTHER" id="PTHR21310:SF59">
    <property type="entry name" value="AMINOGLYCOSIDE PHOSPHOTRANSFERASE DOMAIN-CONTAINING PROTEIN"/>
    <property type="match status" value="1"/>
</dbReference>
<dbReference type="PANTHER" id="PTHR21310">
    <property type="entry name" value="AMINOGLYCOSIDE PHOSPHOTRANSFERASE-RELATED-RELATED"/>
    <property type="match status" value="1"/>
</dbReference>
<proteinExistence type="predicted"/>
<dbReference type="SUPFAM" id="SSF56112">
    <property type="entry name" value="Protein kinase-like (PK-like)"/>
    <property type="match status" value="1"/>
</dbReference>